<keyword evidence="6 7" id="KW-0275">Fatty acid biosynthesis</keyword>
<evidence type="ECO:0000256" key="6">
    <source>
        <dbReference type="ARBA" id="ARBA00023160"/>
    </source>
</evidence>
<accession>A0ABR7JP20</accession>
<dbReference type="RefSeq" id="WP_147540280.1">
    <property type="nucleotide sequence ID" value="NZ_JACRWE010000003.1"/>
</dbReference>
<dbReference type="InterPro" id="IPR003231">
    <property type="entry name" value="ACP"/>
</dbReference>
<feature type="modified residue" description="O-(pantetheine 4'-phosphoryl)serine" evidence="7">
    <location>
        <position position="34"/>
    </location>
</feature>
<evidence type="ECO:0000256" key="3">
    <source>
        <dbReference type="ARBA" id="ARBA00022553"/>
    </source>
</evidence>
<dbReference type="PANTHER" id="PTHR20863:SF76">
    <property type="entry name" value="CARRIER DOMAIN-CONTAINING PROTEIN"/>
    <property type="match status" value="1"/>
</dbReference>
<dbReference type="HAMAP" id="MF_01217">
    <property type="entry name" value="Acyl_carrier"/>
    <property type="match status" value="1"/>
</dbReference>
<evidence type="ECO:0000313" key="10">
    <source>
        <dbReference type="Proteomes" id="UP000609849"/>
    </source>
</evidence>
<evidence type="ECO:0000256" key="5">
    <source>
        <dbReference type="ARBA" id="ARBA00023098"/>
    </source>
</evidence>
<comment type="caution">
    <text evidence="9">The sequence shown here is derived from an EMBL/GenBank/DDBJ whole genome shotgun (WGS) entry which is preliminary data.</text>
</comment>
<comment type="pathway">
    <text evidence="7">Lipid metabolism; fatty acid biosynthesis.</text>
</comment>
<keyword evidence="7" id="KW-0963">Cytoplasm</keyword>
<comment type="subcellular location">
    <subcellularLocation>
        <location evidence="7">Cytoplasm</location>
    </subcellularLocation>
</comment>
<name>A0ABR7JP20_9FIRM</name>
<evidence type="ECO:0000313" key="9">
    <source>
        <dbReference type="EMBL" id="MBC5996648.1"/>
    </source>
</evidence>
<dbReference type="Gene3D" id="1.10.1200.10">
    <property type="entry name" value="ACP-like"/>
    <property type="match status" value="1"/>
</dbReference>
<gene>
    <name evidence="7" type="primary">acpP</name>
    <name evidence="9" type="ORF">H8923_07740</name>
</gene>
<feature type="domain" description="Carrier" evidence="8">
    <location>
        <begin position="1"/>
        <end position="72"/>
    </location>
</feature>
<evidence type="ECO:0000256" key="4">
    <source>
        <dbReference type="ARBA" id="ARBA00022832"/>
    </source>
</evidence>
<comment type="PTM">
    <text evidence="7">4'-phosphopantetheine is transferred from CoA to a specific serine of apo-ACP by AcpS. This modification is essential for activity because fatty acids are bound in thioester linkage to the sulfhydryl of the prosthetic group.</text>
</comment>
<organism evidence="9 10">
    <name type="scientific">Romboutsia faecis</name>
    <dbReference type="NCBI Taxonomy" id="2764597"/>
    <lineage>
        <taxon>Bacteria</taxon>
        <taxon>Bacillati</taxon>
        <taxon>Bacillota</taxon>
        <taxon>Clostridia</taxon>
        <taxon>Peptostreptococcales</taxon>
        <taxon>Peptostreptococcaceae</taxon>
        <taxon>Romboutsia</taxon>
    </lineage>
</organism>
<protein>
    <recommendedName>
        <fullName evidence="7">Acyl carrier protein</fullName>
        <shortName evidence="7">ACP</shortName>
    </recommendedName>
</protein>
<keyword evidence="5 7" id="KW-0443">Lipid metabolism</keyword>
<dbReference type="Pfam" id="PF00550">
    <property type="entry name" value="PP-binding"/>
    <property type="match status" value="1"/>
</dbReference>
<proteinExistence type="inferred from homology"/>
<dbReference type="Proteomes" id="UP000609849">
    <property type="component" value="Unassembled WGS sequence"/>
</dbReference>
<dbReference type="EMBL" id="JACRWE010000003">
    <property type="protein sequence ID" value="MBC5996648.1"/>
    <property type="molecule type" value="Genomic_DNA"/>
</dbReference>
<comment type="function">
    <text evidence="7">Carrier of the growing fatty acid chain in fatty acid biosynthesis.</text>
</comment>
<dbReference type="InterPro" id="IPR036736">
    <property type="entry name" value="ACP-like_sf"/>
</dbReference>
<dbReference type="InterPro" id="IPR009081">
    <property type="entry name" value="PP-bd_ACP"/>
</dbReference>
<sequence length="78" mass="9053">MIFEKLQGIIEENLSIERDEIKLESTFESLGIDSLDTFQLVIEIEEQFGIEIESPENMKSIQDVVNYIEEKTNEKVNS</sequence>
<evidence type="ECO:0000256" key="2">
    <source>
        <dbReference type="ARBA" id="ARBA00022516"/>
    </source>
</evidence>
<reference evidence="9 10" key="1">
    <citation type="submission" date="2020-08" db="EMBL/GenBank/DDBJ databases">
        <authorList>
            <person name="Liu C."/>
            <person name="Sun Q."/>
        </authorList>
    </citation>
    <scope>NUCLEOTIDE SEQUENCE [LARGE SCALE GENOMIC DNA]</scope>
    <source>
        <strain evidence="9 10">NSJ-18</strain>
    </source>
</reference>
<evidence type="ECO:0000256" key="1">
    <source>
        <dbReference type="ARBA" id="ARBA00022450"/>
    </source>
</evidence>
<keyword evidence="4 7" id="KW-0276">Fatty acid metabolism</keyword>
<evidence type="ECO:0000256" key="7">
    <source>
        <dbReference type="HAMAP-Rule" id="MF_01217"/>
    </source>
</evidence>
<dbReference type="PROSITE" id="PS50075">
    <property type="entry name" value="CARRIER"/>
    <property type="match status" value="1"/>
</dbReference>
<keyword evidence="3 7" id="KW-0597">Phosphoprotein</keyword>
<dbReference type="SUPFAM" id="SSF47336">
    <property type="entry name" value="ACP-like"/>
    <property type="match status" value="1"/>
</dbReference>
<evidence type="ECO:0000259" key="8">
    <source>
        <dbReference type="PROSITE" id="PS50075"/>
    </source>
</evidence>
<keyword evidence="1 7" id="KW-0596">Phosphopantetheine</keyword>
<keyword evidence="2 7" id="KW-0444">Lipid biosynthesis</keyword>
<keyword evidence="10" id="KW-1185">Reference proteome</keyword>
<dbReference type="PANTHER" id="PTHR20863">
    <property type="entry name" value="ACYL CARRIER PROTEIN"/>
    <property type="match status" value="1"/>
</dbReference>
<dbReference type="NCBIfam" id="NF002150">
    <property type="entry name" value="PRK00982.1-4"/>
    <property type="match status" value="1"/>
</dbReference>
<comment type="similarity">
    <text evidence="7">Belongs to the acyl carrier protein (ACP) family.</text>
</comment>